<evidence type="ECO:0000313" key="11">
    <source>
        <dbReference type="EMBL" id="MEA5391788.1"/>
    </source>
</evidence>
<comment type="cofactor">
    <cofactor evidence="1">
        <name>Mg(2+)</name>
        <dbReference type="ChEBI" id="CHEBI:18420"/>
    </cofactor>
</comment>
<evidence type="ECO:0000256" key="1">
    <source>
        <dbReference type="ARBA" id="ARBA00001946"/>
    </source>
</evidence>
<dbReference type="EMBL" id="JAYGHX010000006">
    <property type="protein sequence ID" value="MEA5391788.1"/>
    <property type="molecule type" value="Genomic_DNA"/>
</dbReference>
<evidence type="ECO:0000259" key="10">
    <source>
        <dbReference type="Pfam" id="PF01909"/>
    </source>
</evidence>
<evidence type="ECO:0000256" key="3">
    <source>
        <dbReference type="ARBA" id="ARBA00022679"/>
    </source>
</evidence>
<proteinExistence type="inferred from homology"/>
<reference evidence="11 12" key="1">
    <citation type="submission" date="2023-12" db="EMBL/GenBank/DDBJ databases">
        <title>Baltic Sea Cyanobacteria.</title>
        <authorList>
            <person name="Delbaje E."/>
            <person name="Fewer D.P."/>
            <person name="Shishido T.K."/>
        </authorList>
    </citation>
    <scope>NUCLEOTIDE SEQUENCE [LARGE SCALE GENOMIC DNA]</scope>
    <source>
        <strain evidence="11 12">UHCC 0139</strain>
    </source>
</reference>
<protein>
    <submittedName>
        <fullName evidence="11">Nucleotidyltransferase domain-containing protein</fullName>
    </submittedName>
</protein>
<dbReference type="Gene3D" id="3.30.460.10">
    <property type="entry name" value="Beta Polymerase, domain 2"/>
    <property type="match status" value="1"/>
</dbReference>
<evidence type="ECO:0000256" key="8">
    <source>
        <dbReference type="ARBA" id="ARBA00022842"/>
    </source>
</evidence>
<dbReference type="InterPro" id="IPR002934">
    <property type="entry name" value="Polymerase_NTP_transf_dom"/>
</dbReference>
<gene>
    <name evidence="11" type="ORF">VB738_11025</name>
</gene>
<evidence type="ECO:0000313" key="12">
    <source>
        <dbReference type="Proteomes" id="UP001304461"/>
    </source>
</evidence>
<evidence type="ECO:0000256" key="4">
    <source>
        <dbReference type="ARBA" id="ARBA00022695"/>
    </source>
</evidence>
<dbReference type="RefSeq" id="WP_323305776.1">
    <property type="nucleotide sequence ID" value="NZ_JAYGHX010000006.1"/>
</dbReference>
<dbReference type="InterPro" id="IPR043519">
    <property type="entry name" value="NT_sf"/>
</dbReference>
<keyword evidence="3" id="KW-0808">Transferase</keyword>
<keyword evidence="6" id="KW-0547">Nucleotide-binding</keyword>
<sequence length="108" mass="12258">METVAPLLPLLADRLEPLRRLCSRYGVDRLEVFGSAAKGLFDPASSDLDFIVKMTGQREPGYARRFCSFADELEALFGHPVDLLTESMIHNPYFRKDVDASRRILLEL</sequence>
<dbReference type="CDD" id="cd05403">
    <property type="entry name" value="NT_KNTase_like"/>
    <property type="match status" value="1"/>
</dbReference>
<evidence type="ECO:0000256" key="9">
    <source>
        <dbReference type="ARBA" id="ARBA00038276"/>
    </source>
</evidence>
<accession>A0ABU5RVH3</accession>
<keyword evidence="7" id="KW-0067">ATP-binding</keyword>
<evidence type="ECO:0000256" key="6">
    <source>
        <dbReference type="ARBA" id="ARBA00022741"/>
    </source>
</evidence>
<keyword evidence="8" id="KW-0460">Magnesium</keyword>
<keyword evidence="5" id="KW-0479">Metal-binding</keyword>
<evidence type="ECO:0000256" key="5">
    <source>
        <dbReference type="ARBA" id="ARBA00022723"/>
    </source>
</evidence>
<name>A0ABU5RVH3_9CYAN</name>
<dbReference type="InterPro" id="IPR052038">
    <property type="entry name" value="Type-VII_TA_antitoxin"/>
</dbReference>
<keyword evidence="2" id="KW-1277">Toxin-antitoxin system</keyword>
<feature type="domain" description="Polymerase nucleotidyl transferase" evidence="10">
    <location>
        <begin position="19"/>
        <end position="103"/>
    </location>
</feature>
<keyword evidence="4" id="KW-0548">Nucleotidyltransferase</keyword>
<keyword evidence="12" id="KW-1185">Reference proteome</keyword>
<dbReference type="PANTHER" id="PTHR33571:SF12">
    <property type="entry name" value="BSL3053 PROTEIN"/>
    <property type="match status" value="1"/>
</dbReference>
<dbReference type="PANTHER" id="PTHR33571">
    <property type="entry name" value="SSL8005 PROTEIN"/>
    <property type="match status" value="1"/>
</dbReference>
<organism evidence="11 12">
    <name type="scientific">Cyanobium gracile UHCC 0139</name>
    <dbReference type="NCBI Taxonomy" id="3110308"/>
    <lineage>
        <taxon>Bacteria</taxon>
        <taxon>Bacillati</taxon>
        <taxon>Cyanobacteriota</taxon>
        <taxon>Cyanophyceae</taxon>
        <taxon>Synechococcales</taxon>
        <taxon>Prochlorococcaceae</taxon>
        <taxon>Cyanobium</taxon>
    </lineage>
</organism>
<comment type="similarity">
    <text evidence="9">Belongs to the MntA antitoxin family.</text>
</comment>
<evidence type="ECO:0000256" key="7">
    <source>
        <dbReference type="ARBA" id="ARBA00022840"/>
    </source>
</evidence>
<dbReference type="SUPFAM" id="SSF81301">
    <property type="entry name" value="Nucleotidyltransferase"/>
    <property type="match status" value="1"/>
</dbReference>
<comment type="caution">
    <text evidence="11">The sequence shown here is derived from an EMBL/GenBank/DDBJ whole genome shotgun (WGS) entry which is preliminary data.</text>
</comment>
<dbReference type="Pfam" id="PF01909">
    <property type="entry name" value="NTP_transf_2"/>
    <property type="match status" value="1"/>
</dbReference>
<evidence type="ECO:0000256" key="2">
    <source>
        <dbReference type="ARBA" id="ARBA00022649"/>
    </source>
</evidence>
<dbReference type="Proteomes" id="UP001304461">
    <property type="component" value="Unassembled WGS sequence"/>
</dbReference>